<reference evidence="2 3" key="1">
    <citation type="submission" date="2024-04" db="EMBL/GenBank/DDBJ databases">
        <title>Marinobacter sp. SBY-1.</title>
        <authorList>
            <person name="Pan C."/>
        </authorList>
    </citation>
    <scope>NUCLEOTIDE SEQUENCE [LARGE SCALE GENOMIC DNA]</scope>
    <source>
        <strain evidence="2 3">SBY-1</strain>
        <plasmid evidence="2 3">unnamed2</plasmid>
    </source>
</reference>
<protein>
    <submittedName>
        <fullName evidence="2">PD-(D/E)XK nuclease family protein</fullName>
    </submittedName>
</protein>
<name>A0ABZ3EAR8_9GAMM</name>
<dbReference type="Pfam" id="PF12705">
    <property type="entry name" value="PDDEXK_1"/>
    <property type="match status" value="1"/>
</dbReference>
<dbReference type="Proteomes" id="UP001445268">
    <property type="component" value="Plasmid unnamed2"/>
</dbReference>
<organism evidence="2 3">
    <name type="scientific">Marinobacter alkaliphilus</name>
    <dbReference type="NCBI Taxonomy" id="254719"/>
    <lineage>
        <taxon>Bacteria</taxon>
        <taxon>Pseudomonadati</taxon>
        <taxon>Pseudomonadota</taxon>
        <taxon>Gammaproteobacteria</taxon>
        <taxon>Pseudomonadales</taxon>
        <taxon>Marinobacteraceae</taxon>
        <taxon>Marinobacter</taxon>
    </lineage>
</organism>
<geneLocation type="plasmid" evidence="2 3">
    <name>unnamed2</name>
</geneLocation>
<proteinExistence type="predicted"/>
<sequence length="299" mass="33607">MTELMIRPSGILKHDDCPRSYQFQYEMGLRTEAMSINLPFGTAVHQAATDYLLADHYSRSCNVVDIFKETFTKEIDTSIIEVPSTKSIKDYFAIGEQLVEQFPEAWDKSGLMLCLDKEGKPIVERRMKATLAFGLVLNGQPDVVALDSEGDVCVIDIKTPAQVSDPLFLKASDQLTCYQMLLEYNASDLGIDGVQKLGFMEGVKRAIPKTGRGEGPGWEPVQLAPARDDSDRQDLIQKALEIKRQRDTGYFPKRSRMAYNTPCTMCDFRHYCVEKDASGIVFPEERESRPEPIALPASF</sequence>
<gene>
    <name evidence="2" type="ORF">AAGT77_20380</name>
</gene>
<accession>A0ABZ3EAR8</accession>
<evidence type="ECO:0000313" key="2">
    <source>
        <dbReference type="EMBL" id="XAF56281.1"/>
    </source>
</evidence>
<keyword evidence="3" id="KW-1185">Reference proteome</keyword>
<dbReference type="Gene3D" id="3.90.320.10">
    <property type="match status" value="1"/>
</dbReference>
<evidence type="ECO:0000313" key="3">
    <source>
        <dbReference type="Proteomes" id="UP001445268"/>
    </source>
</evidence>
<keyword evidence="2" id="KW-0614">Plasmid</keyword>
<feature type="domain" description="PD-(D/E)XK endonuclease-like" evidence="1">
    <location>
        <begin position="15"/>
        <end position="272"/>
    </location>
</feature>
<dbReference type="EMBL" id="CP152382">
    <property type="protein sequence ID" value="XAF56281.1"/>
    <property type="molecule type" value="Genomic_DNA"/>
</dbReference>
<dbReference type="InterPro" id="IPR011604">
    <property type="entry name" value="PDDEXK-like_dom_sf"/>
</dbReference>
<dbReference type="InterPro" id="IPR038726">
    <property type="entry name" value="PDDEXK_AddAB-type"/>
</dbReference>
<evidence type="ECO:0000259" key="1">
    <source>
        <dbReference type="Pfam" id="PF12705"/>
    </source>
</evidence>
<dbReference type="RefSeq" id="WP_342632829.1">
    <property type="nucleotide sequence ID" value="NZ_CP152382.1"/>
</dbReference>